<dbReference type="RefSeq" id="XP_007406563.1">
    <property type="nucleotide sequence ID" value="XM_007406501.1"/>
</dbReference>
<evidence type="ECO:0000256" key="6">
    <source>
        <dbReference type="ARBA" id="ARBA00023136"/>
    </source>
</evidence>
<evidence type="ECO:0000256" key="9">
    <source>
        <dbReference type="SAM" id="Phobius"/>
    </source>
</evidence>
<organism evidence="12">
    <name type="scientific">Melampsora larici-populina (strain 98AG31 / pathotype 3-4-7)</name>
    <name type="common">Poplar leaf rust fungus</name>
    <dbReference type="NCBI Taxonomy" id="747676"/>
    <lineage>
        <taxon>Eukaryota</taxon>
        <taxon>Fungi</taxon>
        <taxon>Dikarya</taxon>
        <taxon>Basidiomycota</taxon>
        <taxon>Pucciniomycotina</taxon>
        <taxon>Pucciniomycetes</taxon>
        <taxon>Pucciniales</taxon>
        <taxon>Melampsoraceae</taxon>
        <taxon>Melampsora</taxon>
    </lineage>
</organism>
<dbReference type="AlphaFoldDB" id="F4RBX8"/>
<dbReference type="STRING" id="747676.F4RBX8"/>
<sequence>LLLQVDASALTTNVAIGERLCFYAWVDKLHEKVGFYFAVQSGGAFDIDWTITDPHDMIVIEGEKERQGDYIFTANAVGEYSFCFHNDMSSFSEKFVDFDIMVENEPRPVAPAKPTSITEQTSSLEDSIYKLSGSLSNIQRTQKYFRTRENRNVSTVKDTRDRIVSDRLWAFLLLIGMSFTQVFIVR</sequence>
<feature type="domain" description="GOLD" evidence="10">
    <location>
        <begin position="19"/>
        <end position="102"/>
    </location>
</feature>
<evidence type="ECO:0000256" key="3">
    <source>
        <dbReference type="ARBA" id="ARBA00022692"/>
    </source>
</evidence>
<name>F4RBX8_MELLP</name>
<evidence type="ECO:0000256" key="7">
    <source>
        <dbReference type="ARBA" id="ARBA00037847"/>
    </source>
</evidence>
<dbReference type="FunCoup" id="F4RBX8">
    <property type="interactions" value="197"/>
</dbReference>
<feature type="non-terminal residue" evidence="11">
    <location>
        <position position="1"/>
    </location>
</feature>
<dbReference type="EMBL" id="GL883095">
    <property type="protein sequence ID" value="EGG10262.1"/>
    <property type="molecule type" value="Genomic_DNA"/>
</dbReference>
<dbReference type="GeneID" id="18927064"/>
<evidence type="ECO:0000256" key="8">
    <source>
        <dbReference type="RuleBase" id="RU003827"/>
    </source>
</evidence>
<dbReference type="OrthoDB" id="1929172at2759"/>
<evidence type="ECO:0000313" key="11">
    <source>
        <dbReference type="EMBL" id="EGG10262.1"/>
    </source>
</evidence>
<dbReference type="SMART" id="SM01190">
    <property type="entry name" value="EMP24_GP25L"/>
    <property type="match status" value="1"/>
</dbReference>
<keyword evidence="4" id="KW-0732">Signal</keyword>
<keyword evidence="6 9" id="KW-0472">Membrane</keyword>
<accession>F4RBX8</accession>
<dbReference type="InterPro" id="IPR015720">
    <property type="entry name" value="Emp24-like"/>
</dbReference>
<feature type="non-terminal residue" evidence="11">
    <location>
        <position position="186"/>
    </location>
</feature>
<dbReference type="PANTHER" id="PTHR22811">
    <property type="entry name" value="TRANSMEMBRANE EMP24 DOMAIN-CONTAINING PROTEIN"/>
    <property type="match status" value="1"/>
</dbReference>
<keyword evidence="12" id="KW-1185">Reference proteome</keyword>
<dbReference type="InterPro" id="IPR009038">
    <property type="entry name" value="GOLD_dom"/>
</dbReference>
<dbReference type="InterPro" id="IPR036598">
    <property type="entry name" value="GOLD_dom_sf"/>
</dbReference>
<dbReference type="SUPFAM" id="SSF101576">
    <property type="entry name" value="Supernatant protein factor (SPF), C-terminal domain"/>
    <property type="match status" value="1"/>
</dbReference>
<comment type="subcellular location">
    <subcellularLocation>
        <location evidence="7">Endomembrane system</location>
        <topology evidence="7">Single-pass membrane protein</topology>
    </subcellularLocation>
    <subcellularLocation>
        <location evidence="1 8">Membrane</location>
        <topology evidence="1 8">Single-pass type I membrane protein</topology>
    </subcellularLocation>
</comment>
<keyword evidence="3 8" id="KW-0812">Transmembrane</keyword>
<dbReference type="PROSITE" id="PS50866">
    <property type="entry name" value="GOLD"/>
    <property type="match status" value="1"/>
</dbReference>
<feature type="transmembrane region" description="Helical" evidence="9">
    <location>
        <begin position="168"/>
        <end position="185"/>
    </location>
</feature>
<reference evidence="12" key="1">
    <citation type="journal article" date="2011" name="Proc. Natl. Acad. Sci. U.S.A.">
        <title>Obligate biotrophy features unraveled by the genomic analysis of rust fungi.</title>
        <authorList>
            <person name="Duplessis S."/>
            <person name="Cuomo C.A."/>
            <person name="Lin Y.-C."/>
            <person name="Aerts A."/>
            <person name="Tisserant E."/>
            <person name="Veneault-Fourrey C."/>
            <person name="Joly D.L."/>
            <person name="Hacquard S."/>
            <person name="Amselem J."/>
            <person name="Cantarel B.L."/>
            <person name="Chiu R."/>
            <person name="Coutinho P.M."/>
            <person name="Feau N."/>
            <person name="Field M."/>
            <person name="Frey P."/>
            <person name="Gelhaye E."/>
            <person name="Goldberg J."/>
            <person name="Grabherr M.G."/>
            <person name="Kodira C.D."/>
            <person name="Kohler A."/>
            <person name="Kuees U."/>
            <person name="Lindquist E.A."/>
            <person name="Lucas S.M."/>
            <person name="Mago R."/>
            <person name="Mauceli E."/>
            <person name="Morin E."/>
            <person name="Murat C."/>
            <person name="Pangilinan J.L."/>
            <person name="Park R."/>
            <person name="Pearson M."/>
            <person name="Quesneville H."/>
            <person name="Rouhier N."/>
            <person name="Sakthikumar S."/>
            <person name="Salamov A.A."/>
            <person name="Schmutz J."/>
            <person name="Selles B."/>
            <person name="Shapiro H."/>
            <person name="Tanguay P."/>
            <person name="Tuskan G.A."/>
            <person name="Henrissat B."/>
            <person name="Van de Peer Y."/>
            <person name="Rouze P."/>
            <person name="Ellis J.G."/>
            <person name="Dodds P.N."/>
            <person name="Schein J.E."/>
            <person name="Zhong S."/>
            <person name="Hamelin R.C."/>
            <person name="Grigoriev I.V."/>
            <person name="Szabo L.J."/>
            <person name="Martin F."/>
        </authorList>
    </citation>
    <scope>NUCLEOTIDE SEQUENCE [LARGE SCALE GENOMIC DNA]</scope>
    <source>
        <strain evidence="12">98AG31 / pathotype 3-4-7</strain>
    </source>
</reference>
<evidence type="ECO:0000313" key="12">
    <source>
        <dbReference type="Proteomes" id="UP000001072"/>
    </source>
</evidence>
<evidence type="ECO:0000256" key="1">
    <source>
        <dbReference type="ARBA" id="ARBA00004479"/>
    </source>
</evidence>
<gene>
    <name evidence="11" type="ORF">MELLADRAFT_29269</name>
</gene>
<dbReference type="GO" id="GO:0016020">
    <property type="term" value="C:membrane"/>
    <property type="evidence" value="ECO:0007669"/>
    <property type="project" value="UniProtKB-SubCell"/>
</dbReference>
<dbReference type="VEuPathDB" id="FungiDB:MELLADRAFT_29269"/>
<keyword evidence="5 9" id="KW-1133">Transmembrane helix</keyword>
<dbReference type="GO" id="GO:0012505">
    <property type="term" value="C:endomembrane system"/>
    <property type="evidence" value="ECO:0007669"/>
    <property type="project" value="UniProtKB-SubCell"/>
</dbReference>
<comment type="similarity">
    <text evidence="2 8">Belongs to the EMP24/GP25L family.</text>
</comment>
<evidence type="ECO:0000256" key="5">
    <source>
        <dbReference type="ARBA" id="ARBA00022989"/>
    </source>
</evidence>
<dbReference type="InParanoid" id="F4RBX8"/>
<dbReference type="KEGG" id="mlr:MELLADRAFT_29269"/>
<protein>
    <recommendedName>
        <fullName evidence="10">GOLD domain-containing protein</fullName>
    </recommendedName>
</protein>
<dbReference type="Pfam" id="PF01105">
    <property type="entry name" value="EMP24_GP25L"/>
    <property type="match status" value="1"/>
</dbReference>
<proteinExistence type="inferred from homology"/>
<dbReference type="eggNOG" id="KOG1693">
    <property type="taxonomic scope" value="Eukaryota"/>
</dbReference>
<evidence type="ECO:0000256" key="2">
    <source>
        <dbReference type="ARBA" id="ARBA00007104"/>
    </source>
</evidence>
<dbReference type="HOGENOM" id="CLU_066963_4_2_1"/>
<evidence type="ECO:0000256" key="4">
    <source>
        <dbReference type="ARBA" id="ARBA00022729"/>
    </source>
</evidence>
<evidence type="ECO:0000259" key="10">
    <source>
        <dbReference type="PROSITE" id="PS50866"/>
    </source>
</evidence>
<dbReference type="Proteomes" id="UP000001072">
    <property type="component" value="Unassembled WGS sequence"/>
</dbReference>